<reference evidence="2 3" key="1">
    <citation type="submission" date="2017-08" db="EMBL/GenBank/DDBJ databases">
        <title>Acidophilic green algal genome provides insights into adaptation to an acidic environment.</title>
        <authorList>
            <person name="Hirooka S."/>
            <person name="Hirose Y."/>
            <person name="Kanesaki Y."/>
            <person name="Higuchi S."/>
            <person name="Fujiwara T."/>
            <person name="Onuma R."/>
            <person name="Era A."/>
            <person name="Ohbayashi R."/>
            <person name="Uzuka A."/>
            <person name="Nozaki H."/>
            <person name="Yoshikawa H."/>
            <person name="Miyagishima S.Y."/>
        </authorList>
    </citation>
    <scope>NUCLEOTIDE SEQUENCE [LARGE SCALE GENOMIC DNA]</scope>
    <source>
        <strain evidence="2 3">NIES-2499</strain>
    </source>
</reference>
<evidence type="ECO:0000256" key="1">
    <source>
        <dbReference type="SAM" id="MobiDB-lite"/>
    </source>
</evidence>
<organism evidence="2 3">
    <name type="scientific">Chlamydomonas eustigma</name>
    <dbReference type="NCBI Taxonomy" id="1157962"/>
    <lineage>
        <taxon>Eukaryota</taxon>
        <taxon>Viridiplantae</taxon>
        <taxon>Chlorophyta</taxon>
        <taxon>core chlorophytes</taxon>
        <taxon>Chlorophyceae</taxon>
        <taxon>CS clade</taxon>
        <taxon>Chlamydomonadales</taxon>
        <taxon>Chlamydomonadaceae</taxon>
        <taxon>Chlamydomonas</taxon>
    </lineage>
</organism>
<comment type="caution">
    <text evidence="2">The sequence shown here is derived from an EMBL/GenBank/DDBJ whole genome shotgun (WGS) entry which is preliminary data.</text>
</comment>
<dbReference type="Proteomes" id="UP000232323">
    <property type="component" value="Unassembled WGS sequence"/>
</dbReference>
<gene>
    <name evidence="2" type="ORF">CEUSTIGMA_g9584.t1</name>
</gene>
<dbReference type="AlphaFoldDB" id="A0A250XGK0"/>
<feature type="compositionally biased region" description="Polar residues" evidence="1">
    <location>
        <begin position="175"/>
        <end position="192"/>
    </location>
</feature>
<accession>A0A250XGK0</accession>
<evidence type="ECO:0000313" key="3">
    <source>
        <dbReference type="Proteomes" id="UP000232323"/>
    </source>
</evidence>
<evidence type="ECO:0000313" key="2">
    <source>
        <dbReference type="EMBL" id="GAX82156.1"/>
    </source>
</evidence>
<keyword evidence="3" id="KW-1185">Reference proteome</keyword>
<protein>
    <submittedName>
        <fullName evidence="2">Uncharacterized protein</fullName>
    </submittedName>
</protein>
<sequence>MLCCFTGHVPRQDDDKTDEVVLETLPVANIKASHAIEITVLAENLVTEESEFLPSKSTEKVKIQEASPPQETTTSCVKEAVFLAASVKFEDSWDINRSNESERIKEDPLEVEHIDVPQFSAQESETALPSPPKSSPNTEPITEPLGSQDAEKLQQPVQDSALSAESRKQHDLGTLTPSQHTPTATVTRSSPLTAGLISTHPSTQRNTHQRPSSIRNISNTPPPHPDPVQRLGSGLSHQTVATVPTAASGKLLKSSSTGASRAHSGPKLVLMSPKTLSGPRTPEWMKQGELSMISPRGGRGQQQDGPAWQDRQAGGSSSRFFPVHTSGSGAGYRTEQLTSTQGWYGGGVMSRSAAFALSSMDKSLKGSMKNVDFRPKWKV</sequence>
<dbReference type="EMBL" id="BEGY01000076">
    <property type="protein sequence ID" value="GAX82156.1"/>
    <property type="molecule type" value="Genomic_DNA"/>
</dbReference>
<feature type="region of interest" description="Disordered" evidence="1">
    <location>
        <begin position="119"/>
        <end position="334"/>
    </location>
</feature>
<name>A0A250XGK0_9CHLO</name>
<proteinExistence type="predicted"/>
<feature type="compositionally biased region" description="Polar residues" evidence="1">
    <location>
        <begin position="199"/>
        <end position="219"/>
    </location>
</feature>